<gene>
    <name evidence="1" type="ORF">NE237_015912</name>
</gene>
<protein>
    <submittedName>
        <fullName evidence="1">Uncharacterized protein</fullName>
    </submittedName>
</protein>
<proteinExistence type="predicted"/>
<evidence type="ECO:0000313" key="1">
    <source>
        <dbReference type="EMBL" id="KAJ4969211.1"/>
    </source>
</evidence>
<comment type="caution">
    <text evidence="1">The sequence shown here is derived from an EMBL/GenBank/DDBJ whole genome shotgun (WGS) entry which is preliminary data.</text>
</comment>
<dbReference type="Proteomes" id="UP001141806">
    <property type="component" value="Unassembled WGS sequence"/>
</dbReference>
<dbReference type="EMBL" id="JAMYWD010000006">
    <property type="protein sequence ID" value="KAJ4969211.1"/>
    <property type="molecule type" value="Genomic_DNA"/>
</dbReference>
<sequence>MCCKEIRFQFEEGPCHDRRRSRIHQMGEQTDQKLGLLRLRMLLKSLLTMKCHMMVSAKINPPQIGKTKSMISIASWTSFQRKATDQEFRIRSLKDGETSTHHQEEDLVSSKTEEDGIVCFRRGGGARCRG</sequence>
<keyword evidence="2" id="KW-1185">Reference proteome</keyword>
<dbReference type="AlphaFoldDB" id="A0A9Q0KF59"/>
<name>A0A9Q0KF59_9MAGN</name>
<organism evidence="1 2">
    <name type="scientific">Protea cynaroides</name>
    <dbReference type="NCBI Taxonomy" id="273540"/>
    <lineage>
        <taxon>Eukaryota</taxon>
        <taxon>Viridiplantae</taxon>
        <taxon>Streptophyta</taxon>
        <taxon>Embryophyta</taxon>
        <taxon>Tracheophyta</taxon>
        <taxon>Spermatophyta</taxon>
        <taxon>Magnoliopsida</taxon>
        <taxon>Proteales</taxon>
        <taxon>Proteaceae</taxon>
        <taxon>Protea</taxon>
    </lineage>
</organism>
<accession>A0A9Q0KF59</accession>
<reference evidence="1" key="1">
    <citation type="journal article" date="2023" name="Plant J.">
        <title>The genome of the king protea, Protea cynaroides.</title>
        <authorList>
            <person name="Chang J."/>
            <person name="Duong T.A."/>
            <person name="Schoeman C."/>
            <person name="Ma X."/>
            <person name="Roodt D."/>
            <person name="Barker N."/>
            <person name="Li Z."/>
            <person name="Van de Peer Y."/>
            <person name="Mizrachi E."/>
        </authorList>
    </citation>
    <scope>NUCLEOTIDE SEQUENCE</scope>
    <source>
        <tissue evidence="1">Young leaves</tissue>
    </source>
</reference>
<evidence type="ECO:0000313" key="2">
    <source>
        <dbReference type="Proteomes" id="UP001141806"/>
    </source>
</evidence>